<comment type="caution">
    <text evidence="1">The sequence shown here is derived from an EMBL/GenBank/DDBJ whole genome shotgun (WGS) entry which is preliminary data.</text>
</comment>
<sequence>MDGMELYSVLSRDQVSLSFVLLRLKSYQHRTFLAITRQIRIHKTFWKVPRQTDAYVSNKWPLKFETKILKRPVETAHRWLNFGIGKFFNIIMRYSLNLPSFVQYFLVLGKSILLHFRSISNKLKKVVSIRDEMCIKSSIC</sequence>
<dbReference type="EMBL" id="JYDW01000749">
    <property type="protein sequence ID" value="KRZ47484.1"/>
    <property type="molecule type" value="Genomic_DNA"/>
</dbReference>
<dbReference type="Proteomes" id="UP000054721">
    <property type="component" value="Unassembled WGS sequence"/>
</dbReference>
<gene>
    <name evidence="1" type="ORF">T02_7102</name>
</gene>
<protein>
    <submittedName>
        <fullName evidence="1">Uncharacterized protein</fullName>
    </submittedName>
</protein>
<dbReference type="AlphaFoldDB" id="A0A0V1KKI7"/>
<keyword evidence="2" id="KW-1185">Reference proteome</keyword>
<accession>A0A0V1KKI7</accession>
<name>A0A0V1KKI7_9BILA</name>
<evidence type="ECO:0000313" key="2">
    <source>
        <dbReference type="Proteomes" id="UP000054721"/>
    </source>
</evidence>
<reference evidence="1 2" key="1">
    <citation type="submission" date="2015-05" db="EMBL/GenBank/DDBJ databases">
        <title>Evolution of Trichinella species and genotypes.</title>
        <authorList>
            <person name="Korhonen P.K."/>
            <person name="Edoardo P."/>
            <person name="Giuseppe L.R."/>
            <person name="Gasser R.B."/>
        </authorList>
    </citation>
    <scope>NUCLEOTIDE SEQUENCE [LARGE SCALE GENOMIC DNA]</scope>
    <source>
        <strain evidence="1">ISS10</strain>
    </source>
</reference>
<proteinExistence type="predicted"/>
<evidence type="ECO:0000313" key="1">
    <source>
        <dbReference type="EMBL" id="KRZ47484.1"/>
    </source>
</evidence>
<organism evidence="1 2">
    <name type="scientific">Trichinella nativa</name>
    <dbReference type="NCBI Taxonomy" id="6335"/>
    <lineage>
        <taxon>Eukaryota</taxon>
        <taxon>Metazoa</taxon>
        <taxon>Ecdysozoa</taxon>
        <taxon>Nematoda</taxon>
        <taxon>Enoplea</taxon>
        <taxon>Dorylaimia</taxon>
        <taxon>Trichinellida</taxon>
        <taxon>Trichinellidae</taxon>
        <taxon>Trichinella</taxon>
    </lineage>
</organism>